<keyword evidence="10" id="KW-1185">Reference proteome</keyword>
<dbReference type="PANTHER" id="PTHR11705">
    <property type="entry name" value="PROTEASE FAMILY M14 CARBOXYPEPTIDASE A,B"/>
    <property type="match status" value="1"/>
</dbReference>
<evidence type="ECO:0000256" key="4">
    <source>
        <dbReference type="ARBA" id="ARBA00022801"/>
    </source>
</evidence>
<keyword evidence="4" id="KW-0378">Hydrolase</keyword>
<evidence type="ECO:0000256" key="5">
    <source>
        <dbReference type="ARBA" id="ARBA00022833"/>
    </source>
</evidence>
<comment type="caution">
    <text evidence="9">The sequence shown here is derived from an EMBL/GenBank/DDBJ whole genome shotgun (WGS) entry which is preliminary data.</text>
</comment>
<evidence type="ECO:0000313" key="9">
    <source>
        <dbReference type="EMBL" id="TGN06936.1"/>
    </source>
</evidence>
<evidence type="ECO:0000256" key="6">
    <source>
        <dbReference type="ARBA" id="ARBA00023049"/>
    </source>
</evidence>
<comment type="similarity">
    <text evidence="2 7">Belongs to the peptidase M14 family.</text>
</comment>
<evidence type="ECO:0000259" key="8">
    <source>
        <dbReference type="PROSITE" id="PS52035"/>
    </source>
</evidence>
<feature type="domain" description="Peptidase M14" evidence="8">
    <location>
        <begin position="176"/>
        <end position="284"/>
    </location>
</feature>
<keyword evidence="6" id="KW-0482">Metalloprotease</keyword>
<proteinExistence type="inferred from homology"/>
<sequence length="284" mass="33155">MHCIPVSVLPSQGSCPLTSVRQCTKRKLACKHKQIFSESENKKDNKRMKLIFKIRKSAFILNTFILSLFFSFQCGSFFKKTIPQIPLGDKSYWVLAFFSESKLTEFQNLTNNKIEIRYREKGSAYVLIPKKDWDLSYKNIEWMQSAKQDSGFKYFAGNYQNQTDKAQFQLTDTKLGYKDNRINEYYLHSIAKRYPHLTELHSIGRSKENRPIFALSLSDSKKPNSEKIPILFHCSIHANEVIATEHCYDIIYSILNSETLVEKYLDIFRIWVVPILNPDGSEIF</sequence>
<evidence type="ECO:0000313" key="10">
    <source>
        <dbReference type="Proteomes" id="UP000298264"/>
    </source>
</evidence>
<dbReference type="Pfam" id="PF00246">
    <property type="entry name" value="Peptidase_M14"/>
    <property type="match status" value="1"/>
</dbReference>
<dbReference type="SUPFAM" id="SSF53187">
    <property type="entry name" value="Zn-dependent exopeptidases"/>
    <property type="match status" value="1"/>
</dbReference>
<accession>A0A4R9LJ86</accession>
<reference evidence="9" key="1">
    <citation type="journal article" date="2019" name="PLoS Negl. Trop. Dis.">
        <title>Revisiting the worldwide diversity of Leptospira species in the environment.</title>
        <authorList>
            <person name="Vincent A.T."/>
            <person name="Schiettekatte O."/>
            <person name="Bourhy P."/>
            <person name="Veyrier F.J."/>
            <person name="Picardeau M."/>
        </authorList>
    </citation>
    <scope>NUCLEOTIDE SEQUENCE [LARGE SCALE GENOMIC DNA]</scope>
    <source>
        <strain evidence="9">201400974</strain>
    </source>
</reference>
<comment type="cofactor">
    <cofactor evidence="1">
        <name>Zn(2+)</name>
        <dbReference type="ChEBI" id="CHEBI:29105"/>
    </cofactor>
</comment>
<dbReference type="GO" id="GO:0004181">
    <property type="term" value="F:metallocarboxypeptidase activity"/>
    <property type="evidence" value="ECO:0007669"/>
    <property type="project" value="InterPro"/>
</dbReference>
<dbReference type="Proteomes" id="UP000298264">
    <property type="component" value="Unassembled WGS sequence"/>
</dbReference>
<dbReference type="GO" id="GO:0006508">
    <property type="term" value="P:proteolysis"/>
    <property type="evidence" value="ECO:0007669"/>
    <property type="project" value="UniProtKB-KW"/>
</dbReference>
<dbReference type="AlphaFoldDB" id="A0A4R9LJ86"/>
<keyword evidence="5" id="KW-0862">Zinc</keyword>
<dbReference type="InterPro" id="IPR000834">
    <property type="entry name" value="Peptidase_M14"/>
</dbReference>
<dbReference type="PANTHER" id="PTHR11705:SF143">
    <property type="entry name" value="SLL0236 PROTEIN"/>
    <property type="match status" value="1"/>
</dbReference>
<dbReference type="Gene3D" id="3.40.630.10">
    <property type="entry name" value="Zn peptidases"/>
    <property type="match status" value="1"/>
</dbReference>
<protein>
    <recommendedName>
        <fullName evidence="8">Peptidase M14 domain-containing protein</fullName>
    </recommendedName>
</protein>
<dbReference type="OrthoDB" id="9802862at2"/>
<dbReference type="GO" id="GO:0005615">
    <property type="term" value="C:extracellular space"/>
    <property type="evidence" value="ECO:0007669"/>
    <property type="project" value="TreeGrafter"/>
</dbReference>
<dbReference type="EMBL" id="RQHV01000062">
    <property type="protein sequence ID" value="TGN06936.1"/>
    <property type="molecule type" value="Genomic_DNA"/>
</dbReference>
<evidence type="ECO:0000256" key="1">
    <source>
        <dbReference type="ARBA" id="ARBA00001947"/>
    </source>
</evidence>
<gene>
    <name evidence="9" type="ORF">EHS11_17545</name>
</gene>
<dbReference type="GO" id="GO:0008270">
    <property type="term" value="F:zinc ion binding"/>
    <property type="evidence" value="ECO:0007669"/>
    <property type="project" value="InterPro"/>
</dbReference>
<comment type="caution">
    <text evidence="7">Lacks conserved residue(s) required for the propagation of feature annotation.</text>
</comment>
<evidence type="ECO:0000256" key="7">
    <source>
        <dbReference type="PROSITE-ProRule" id="PRU01379"/>
    </source>
</evidence>
<evidence type="ECO:0000256" key="3">
    <source>
        <dbReference type="ARBA" id="ARBA00022670"/>
    </source>
</evidence>
<keyword evidence="3" id="KW-0645">Protease</keyword>
<evidence type="ECO:0000256" key="2">
    <source>
        <dbReference type="ARBA" id="ARBA00005988"/>
    </source>
</evidence>
<organism evidence="9 10">
    <name type="scientific">Leptospira ilyithenensis</name>
    <dbReference type="NCBI Taxonomy" id="2484901"/>
    <lineage>
        <taxon>Bacteria</taxon>
        <taxon>Pseudomonadati</taxon>
        <taxon>Spirochaetota</taxon>
        <taxon>Spirochaetia</taxon>
        <taxon>Leptospirales</taxon>
        <taxon>Leptospiraceae</taxon>
        <taxon>Leptospira</taxon>
    </lineage>
</organism>
<dbReference type="PROSITE" id="PS52035">
    <property type="entry name" value="PEPTIDASE_M14"/>
    <property type="match status" value="1"/>
</dbReference>
<name>A0A4R9LJ86_9LEPT</name>